<evidence type="ECO:0000313" key="4">
    <source>
        <dbReference type="EMBL" id="PNR97268.1"/>
    </source>
</evidence>
<dbReference type="InterPro" id="IPR036660">
    <property type="entry name" value="Fe-S_hydroAse_TtdB_cat_sf"/>
</dbReference>
<dbReference type="PANTHER" id="PTHR43351">
    <property type="entry name" value="L(+)-TARTRATE DEHYDRATASE SUBUNIT BETA"/>
    <property type="match status" value="1"/>
</dbReference>
<comment type="similarity">
    <text evidence="1">Belongs to the class-I fumarase family.</text>
</comment>
<evidence type="ECO:0000259" key="3">
    <source>
        <dbReference type="Pfam" id="PF05683"/>
    </source>
</evidence>
<proteinExistence type="inferred from homology"/>
<sequence>MKMDEIKKLKVRELLQYTGELIVMRDAGHQRLLELVSENSKLPVDLNEKIVFYAGPANPPKNSKIGVIGPTTSERMDKYLEMIFKLGVLATVGKGKRSDLAVKLCVKYKRVYFITPSGAAAYLSKCVKDIKVLAFPELGPEAIYNISVKDFPLMVAIDTNGNQIF</sequence>
<keyword evidence="2" id="KW-0456">Lyase</keyword>
<dbReference type="Pfam" id="PF05683">
    <property type="entry name" value="Fumerase_C"/>
    <property type="match status" value="1"/>
</dbReference>
<dbReference type="InterPro" id="IPR004647">
    <property type="entry name" value="Fe-S_hydro-lyase_TtdB-typ_cat"/>
</dbReference>
<dbReference type="NCBIfam" id="TIGR00723">
    <property type="entry name" value="ttdB_fumA_fumB"/>
    <property type="match status" value="1"/>
</dbReference>
<comment type="caution">
    <text evidence="4">The sequence shown here is derived from an EMBL/GenBank/DDBJ whole genome shotgun (WGS) entry which is preliminary data.</text>
</comment>
<reference evidence="4 5" key="1">
    <citation type="submission" date="2013-12" db="EMBL/GenBank/DDBJ databases">
        <title>Comparative genomics of Petrotoga isolates.</title>
        <authorList>
            <person name="Nesbo C.L."/>
            <person name="Charchuk R."/>
            <person name="Chow K."/>
        </authorList>
    </citation>
    <scope>NUCLEOTIDE SEQUENCE [LARGE SCALE GENOMIC DNA]</scope>
    <source>
        <strain evidence="4 5">DSM 13574</strain>
    </source>
</reference>
<evidence type="ECO:0000256" key="1">
    <source>
        <dbReference type="ARBA" id="ARBA00008876"/>
    </source>
</evidence>
<name>A0A2K1P3B5_9BACT</name>
<dbReference type="PANTHER" id="PTHR43351:SF2">
    <property type="entry name" value="L(+)-TARTRATE DEHYDRATASE SUBUNIT BETA-RELATED"/>
    <property type="match status" value="1"/>
</dbReference>
<evidence type="ECO:0000313" key="5">
    <source>
        <dbReference type="Proteomes" id="UP000236434"/>
    </source>
</evidence>
<dbReference type="SUPFAM" id="SSF117457">
    <property type="entry name" value="FumA C-terminal domain-like"/>
    <property type="match status" value="1"/>
</dbReference>
<dbReference type="Gene3D" id="3.20.130.10">
    <property type="entry name" value="Fe-S hydro-lyase, tartrate dehydratase beta-type, catalytic domain"/>
    <property type="match status" value="1"/>
</dbReference>
<dbReference type="GO" id="GO:0016836">
    <property type="term" value="F:hydro-lyase activity"/>
    <property type="evidence" value="ECO:0007669"/>
    <property type="project" value="InterPro"/>
</dbReference>
<protein>
    <submittedName>
        <fullName evidence="4">Fumarate hydratase</fullName>
    </submittedName>
</protein>
<accession>A0A2K1P3B5</accession>
<organism evidence="4 5">
    <name type="scientific">Petrotoga olearia DSM 13574</name>
    <dbReference type="NCBI Taxonomy" id="1122955"/>
    <lineage>
        <taxon>Bacteria</taxon>
        <taxon>Thermotogati</taxon>
        <taxon>Thermotogota</taxon>
        <taxon>Thermotogae</taxon>
        <taxon>Petrotogales</taxon>
        <taxon>Petrotogaceae</taxon>
        <taxon>Petrotoga</taxon>
    </lineage>
</organism>
<dbReference type="AlphaFoldDB" id="A0A2K1P3B5"/>
<dbReference type="Proteomes" id="UP000236434">
    <property type="component" value="Unassembled WGS sequence"/>
</dbReference>
<evidence type="ECO:0000256" key="2">
    <source>
        <dbReference type="ARBA" id="ARBA00023239"/>
    </source>
</evidence>
<feature type="domain" description="Fe-S hydro-lyase tartrate dehydratase beta-type catalytic" evidence="3">
    <location>
        <begin position="4"/>
        <end position="165"/>
    </location>
</feature>
<dbReference type="EMBL" id="AZRL01000006">
    <property type="protein sequence ID" value="PNR97268.1"/>
    <property type="molecule type" value="Genomic_DNA"/>
</dbReference>
<gene>
    <name evidence="4" type="ORF">X929_03440</name>
</gene>